<comment type="caution">
    <text evidence="2">The sequence shown here is derived from an EMBL/GenBank/DDBJ whole genome shotgun (WGS) entry which is preliminary data.</text>
</comment>
<name>A0ABU2ZRV8_9ALTE</name>
<accession>A0ABU2ZRV8</accession>
<proteinExistence type="predicted"/>
<gene>
    <name evidence="2" type="ORF">RM552_10945</name>
</gene>
<protein>
    <submittedName>
        <fullName evidence="2">DUF885 family protein</fullName>
    </submittedName>
</protein>
<dbReference type="RefSeq" id="WP_311368880.1">
    <property type="nucleotide sequence ID" value="NZ_JAVRHX010000003.1"/>
</dbReference>
<keyword evidence="3" id="KW-1185">Reference proteome</keyword>
<evidence type="ECO:0000313" key="3">
    <source>
        <dbReference type="Proteomes" id="UP001253545"/>
    </source>
</evidence>
<dbReference type="PANTHER" id="PTHR33361:SF2">
    <property type="entry name" value="DUF885 DOMAIN-CONTAINING PROTEIN"/>
    <property type="match status" value="1"/>
</dbReference>
<dbReference type="EMBL" id="JAVRHX010000003">
    <property type="protein sequence ID" value="MDT0595363.1"/>
    <property type="molecule type" value="Genomic_DNA"/>
</dbReference>
<reference evidence="2 3" key="1">
    <citation type="submission" date="2023-09" db="EMBL/GenBank/DDBJ databases">
        <authorList>
            <person name="Rey-Velasco X."/>
        </authorList>
    </citation>
    <scope>NUCLEOTIDE SEQUENCE [LARGE SCALE GENOMIC DNA]</scope>
    <source>
        <strain evidence="2 3">P117</strain>
    </source>
</reference>
<dbReference type="Proteomes" id="UP001253545">
    <property type="component" value="Unassembled WGS sequence"/>
</dbReference>
<feature type="signal peptide" evidence="1">
    <location>
        <begin position="1"/>
        <end position="25"/>
    </location>
</feature>
<feature type="chain" id="PRO_5046983221" evidence="1">
    <location>
        <begin position="26"/>
        <end position="552"/>
    </location>
</feature>
<evidence type="ECO:0000256" key="1">
    <source>
        <dbReference type="SAM" id="SignalP"/>
    </source>
</evidence>
<dbReference type="InterPro" id="IPR010281">
    <property type="entry name" value="DUF885"/>
</dbReference>
<keyword evidence="1" id="KW-0732">Signal</keyword>
<sequence>MYSINHFRFIVLIGGLLLCSAQTRANTNDGYEQLIALTEQFFEWRNEGDDPLKRSSQLVSRRLEQLKQMQANLRSIDIEAWGKAEKVDYLALRGVMDQQDFMLQISKPWERDPGYYVDKMKRLAFTQLPLSGDDLSRFRAKLKSIIAITDAAKNNLKNVPKDFASLAIHNLTTSDGVGHGHPYRMIPPAGVLGWYTDLLQRAQVSQIELVDDVEAARNAVKSLHIWLLEKQPSMTAEAGVGEELLDWYLMQVKFMPYTSDEVEVLGERELDRTWAFYALEQHRNRKLPELSLPSSEQEYEARIASVDNDIRQFIKTEEFMTLPDYVPDDFREIGFNVPWIERPTGPNYWEAIQFRDPSPDHWHAHIPGHRVDSIMLSKITHPIRSFFRDPGRMEGWALYLEEVPLQLGFYENRPRTRELIYNFGIFRSARTLGDIRLQRNEINIPEVIKFWRTKTPWLDKDVARVDAEIYLRRPPGYGLGYTVGNFQMIKLLADRKQQLRDKFVLGEFHDEIMAMGAMPIALMRYEMTGLEDEVRRFWNYQSLDEKLSQISN</sequence>
<dbReference type="PANTHER" id="PTHR33361">
    <property type="entry name" value="GLR0591 PROTEIN"/>
    <property type="match status" value="1"/>
</dbReference>
<dbReference type="Pfam" id="PF05960">
    <property type="entry name" value="DUF885"/>
    <property type="match status" value="1"/>
</dbReference>
<organism evidence="2 3">
    <name type="scientific">Glaciecola petra</name>
    <dbReference type="NCBI Taxonomy" id="3075602"/>
    <lineage>
        <taxon>Bacteria</taxon>
        <taxon>Pseudomonadati</taxon>
        <taxon>Pseudomonadota</taxon>
        <taxon>Gammaproteobacteria</taxon>
        <taxon>Alteromonadales</taxon>
        <taxon>Alteromonadaceae</taxon>
        <taxon>Glaciecola</taxon>
    </lineage>
</organism>
<evidence type="ECO:0000313" key="2">
    <source>
        <dbReference type="EMBL" id="MDT0595363.1"/>
    </source>
</evidence>